<evidence type="ECO:0008006" key="4">
    <source>
        <dbReference type="Google" id="ProtNLM"/>
    </source>
</evidence>
<feature type="chain" id="PRO_5045675331" description="DUF2059 domain-containing protein" evidence="1">
    <location>
        <begin position="24"/>
        <end position="247"/>
    </location>
</feature>
<protein>
    <recommendedName>
        <fullName evidence="4">DUF2059 domain-containing protein</fullName>
    </recommendedName>
</protein>
<comment type="caution">
    <text evidence="2">The sequence shown here is derived from an EMBL/GenBank/DDBJ whole genome shotgun (WGS) entry which is preliminary data.</text>
</comment>
<evidence type="ECO:0000313" key="2">
    <source>
        <dbReference type="EMBL" id="MBC9248800.1"/>
    </source>
</evidence>
<name>A0ABR7RUI1_AQUAC</name>
<dbReference type="Proteomes" id="UP000744555">
    <property type="component" value="Unassembled WGS sequence"/>
</dbReference>
<accession>A0ABR7RUI1</accession>
<reference evidence="2 3" key="1">
    <citation type="submission" date="2016-06" db="EMBL/GenBank/DDBJ databases">
        <authorList>
            <person name="Ramos C."/>
            <person name="Pintado A."/>
            <person name="Crespo-Gomez J.I."/>
        </authorList>
    </citation>
    <scope>NUCLEOTIDE SEQUENCE [LARGE SCALE GENOMIC DNA]</scope>
    <source>
        <strain evidence="2 3">AVO110</strain>
    </source>
</reference>
<keyword evidence="3" id="KW-1185">Reference proteome</keyword>
<organism evidence="2 3">
    <name type="scientific">Aquipseudomonas alcaligenes</name>
    <name type="common">Pseudomonas alcaligenes</name>
    <dbReference type="NCBI Taxonomy" id="43263"/>
    <lineage>
        <taxon>Bacteria</taxon>
        <taxon>Pseudomonadati</taxon>
        <taxon>Pseudomonadota</taxon>
        <taxon>Gammaproteobacteria</taxon>
        <taxon>Pseudomonadales</taxon>
        <taxon>Pseudomonadaceae</taxon>
        <taxon>Aquipseudomonas</taxon>
    </lineage>
</organism>
<evidence type="ECO:0000313" key="3">
    <source>
        <dbReference type="Proteomes" id="UP000744555"/>
    </source>
</evidence>
<dbReference type="EMBL" id="LZEU01000001">
    <property type="protein sequence ID" value="MBC9248800.1"/>
    <property type="molecule type" value="Genomic_DNA"/>
</dbReference>
<gene>
    <name evidence="2" type="ORF">A9179_00780</name>
</gene>
<keyword evidence="1" id="KW-0732">Signal</keyword>
<sequence length="247" mass="26878">MESPGMRLLTFIPLLFALASAQAAEPSPVLDQVLDLAGVRLLCEQTAPLLQRGMPAKQQKQLAQAFAAGPLCADLARQLSRELPKAQLDEALALLNSPLARHFTEAERAVGTDGGLAAYRAQLGERPPRQDRLELVRRLDKAAHTTDLATLLRYEVGKTQALLTLRSRGKNIDEKALGEQTAAQVAPLRASSASGVEAFMLYAYRRTPSAQLGEYAALYEQAPLRAVLEASTRALPKLFAERRAKLK</sequence>
<evidence type="ECO:0000256" key="1">
    <source>
        <dbReference type="SAM" id="SignalP"/>
    </source>
</evidence>
<feature type="signal peptide" evidence="1">
    <location>
        <begin position="1"/>
        <end position="23"/>
    </location>
</feature>
<proteinExistence type="predicted"/>